<feature type="chain" id="PRO_5028999045" evidence="6">
    <location>
        <begin position="22"/>
        <end position="357"/>
    </location>
</feature>
<evidence type="ECO:0000259" key="8">
    <source>
        <dbReference type="PROSITE" id="PS51820"/>
    </source>
</evidence>
<dbReference type="InterPro" id="IPR037524">
    <property type="entry name" value="PA14/GLEYA"/>
</dbReference>
<reference evidence="9 10" key="1">
    <citation type="submission" date="2020-07" db="EMBL/GenBank/DDBJ databases">
        <title>Spirosoma foliorum sp. nov., isolated from the leaves on the Nejang mountain Korea, Republic of.</title>
        <authorList>
            <person name="Ho H."/>
            <person name="Lee Y.-J."/>
            <person name="Nurcahyanto D.-A."/>
            <person name="Kim S.-G."/>
        </authorList>
    </citation>
    <scope>NUCLEOTIDE SEQUENCE [LARGE SCALE GENOMIC DNA]</scope>
    <source>
        <strain evidence="9 10">PL0136</strain>
    </source>
</reference>
<evidence type="ECO:0000256" key="1">
    <source>
        <dbReference type="ARBA" id="ARBA00004442"/>
    </source>
</evidence>
<dbReference type="KEGG" id="sfol:H3H32_12355"/>
<dbReference type="PROSITE" id="PS51123">
    <property type="entry name" value="OMPA_2"/>
    <property type="match status" value="1"/>
</dbReference>
<dbReference type="PANTHER" id="PTHR30329">
    <property type="entry name" value="STATOR ELEMENT OF FLAGELLAR MOTOR COMPLEX"/>
    <property type="match status" value="1"/>
</dbReference>
<protein>
    <submittedName>
        <fullName evidence="9">OmpA family protein</fullName>
    </submittedName>
</protein>
<dbReference type="SMART" id="SM00758">
    <property type="entry name" value="PA14"/>
    <property type="match status" value="1"/>
</dbReference>
<evidence type="ECO:0000256" key="5">
    <source>
        <dbReference type="SAM" id="MobiDB-lite"/>
    </source>
</evidence>
<keyword evidence="2 4" id="KW-0472">Membrane</keyword>
<evidence type="ECO:0000313" key="10">
    <source>
        <dbReference type="Proteomes" id="UP000515369"/>
    </source>
</evidence>
<dbReference type="SUPFAM" id="SSF56988">
    <property type="entry name" value="Anthrax protective antigen"/>
    <property type="match status" value="1"/>
</dbReference>
<dbReference type="RefSeq" id="WP_182462997.1">
    <property type="nucleotide sequence ID" value="NZ_CP059732.1"/>
</dbReference>
<dbReference type="GO" id="GO:0009279">
    <property type="term" value="C:cell outer membrane"/>
    <property type="evidence" value="ECO:0007669"/>
    <property type="project" value="UniProtKB-SubCell"/>
</dbReference>
<dbReference type="Pfam" id="PF00691">
    <property type="entry name" value="OmpA"/>
    <property type="match status" value="1"/>
</dbReference>
<organism evidence="9 10">
    <name type="scientific">Spirosoma foliorum</name>
    <dbReference type="NCBI Taxonomy" id="2710596"/>
    <lineage>
        <taxon>Bacteria</taxon>
        <taxon>Pseudomonadati</taxon>
        <taxon>Bacteroidota</taxon>
        <taxon>Cytophagia</taxon>
        <taxon>Cytophagales</taxon>
        <taxon>Cytophagaceae</taxon>
        <taxon>Spirosoma</taxon>
    </lineage>
</organism>
<name>A0A7G5H3C4_9BACT</name>
<keyword evidence="6" id="KW-0732">Signal</keyword>
<dbReference type="InterPro" id="IPR006665">
    <property type="entry name" value="OmpA-like"/>
</dbReference>
<evidence type="ECO:0000256" key="4">
    <source>
        <dbReference type="PROSITE-ProRule" id="PRU00473"/>
    </source>
</evidence>
<gene>
    <name evidence="9" type="ORF">H3H32_12355</name>
</gene>
<keyword evidence="3" id="KW-0998">Cell outer membrane</keyword>
<keyword evidence="10" id="KW-1185">Reference proteome</keyword>
<evidence type="ECO:0000259" key="7">
    <source>
        <dbReference type="PROSITE" id="PS51123"/>
    </source>
</evidence>
<feature type="signal peptide" evidence="6">
    <location>
        <begin position="1"/>
        <end position="21"/>
    </location>
</feature>
<feature type="domain" description="PA14" evidence="8">
    <location>
        <begin position="20"/>
        <end position="157"/>
    </location>
</feature>
<dbReference type="InterPro" id="IPR036737">
    <property type="entry name" value="OmpA-like_sf"/>
</dbReference>
<evidence type="ECO:0000256" key="6">
    <source>
        <dbReference type="SAM" id="SignalP"/>
    </source>
</evidence>
<feature type="region of interest" description="Disordered" evidence="5">
    <location>
        <begin position="327"/>
        <end position="357"/>
    </location>
</feature>
<comment type="subcellular location">
    <subcellularLocation>
        <location evidence="1">Cell outer membrane</location>
    </subcellularLocation>
</comment>
<dbReference type="Gene3D" id="3.90.182.10">
    <property type="entry name" value="Toxin - Anthrax Protective Antigen,domain 1"/>
    <property type="match status" value="1"/>
</dbReference>
<sequence>MKPLLIHGYMLLSLLAQQAWAQSGLRGDYYIGTNFEQKAFSRIDPAISFNWDRRSPGKGLSRSYYSIRWTGKLLAPATGEYLFFAKVNDGIRVWVSSKKVLDSWQLNSYKHYSGTIVLEAGHYYDLRVDYFNAIEWGEIELYWKPPPTANSALNPFAESGEPITAQYFFEKAPLVPKPISPAVTKLSTVVATPPKPAQPKKLKSAKPKPILAPVLPKIITATDTLAAVSTPIARPDAEPPPAITAGVTLILPTVQFEQSSYVLLPEASAELDKLVQSMHANPQWHIHIAGHTDNVGDPRLNLALSEHRARVVAAYLTRRGIADERITTEGLGNKQPLGDNTTESERSKNRRVAITIR</sequence>
<dbReference type="PRINTS" id="PR01021">
    <property type="entry name" value="OMPADOMAIN"/>
</dbReference>
<proteinExistence type="predicted"/>
<accession>A0A7G5H3C4</accession>
<dbReference type="InterPro" id="IPR050330">
    <property type="entry name" value="Bact_OuterMem_StrucFunc"/>
</dbReference>
<dbReference type="PANTHER" id="PTHR30329:SF21">
    <property type="entry name" value="LIPOPROTEIN YIAD-RELATED"/>
    <property type="match status" value="1"/>
</dbReference>
<dbReference type="CDD" id="cd07185">
    <property type="entry name" value="OmpA_C-like"/>
    <property type="match status" value="1"/>
</dbReference>
<dbReference type="Proteomes" id="UP000515369">
    <property type="component" value="Chromosome"/>
</dbReference>
<dbReference type="SUPFAM" id="SSF103088">
    <property type="entry name" value="OmpA-like"/>
    <property type="match status" value="1"/>
</dbReference>
<feature type="domain" description="OmpA-like" evidence="7">
    <location>
        <begin position="243"/>
        <end position="357"/>
    </location>
</feature>
<dbReference type="InterPro" id="IPR006664">
    <property type="entry name" value="OMP_bac"/>
</dbReference>
<dbReference type="Pfam" id="PF07691">
    <property type="entry name" value="PA14"/>
    <property type="match status" value="1"/>
</dbReference>
<dbReference type="InterPro" id="IPR011658">
    <property type="entry name" value="PA14_dom"/>
</dbReference>
<dbReference type="EMBL" id="CP059732">
    <property type="protein sequence ID" value="QMW05616.1"/>
    <property type="molecule type" value="Genomic_DNA"/>
</dbReference>
<dbReference type="PROSITE" id="PS51820">
    <property type="entry name" value="PA14"/>
    <property type="match status" value="1"/>
</dbReference>
<evidence type="ECO:0000313" key="9">
    <source>
        <dbReference type="EMBL" id="QMW05616.1"/>
    </source>
</evidence>
<dbReference type="Gene3D" id="3.30.1330.60">
    <property type="entry name" value="OmpA-like domain"/>
    <property type="match status" value="1"/>
</dbReference>
<evidence type="ECO:0000256" key="3">
    <source>
        <dbReference type="ARBA" id="ARBA00023237"/>
    </source>
</evidence>
<evidence type="ECO:0000256" key="2">
    <source>
        <dbReference type="ARBA" id="ARBA00023136"/>
    </source>
</evidence>
<dbReference type="AlphaFoldDB" id="A0A7G5H3C4"/>